<dbReference type="GO" id="GO:0016301">
    <property type="term" value="F:kinase activity"/>
    <property type="evidence" value="ECO:0007669"/>
    <property type="project" value="UniProtKB-KW"/>
</dbReference>
<reference evidence="16 17" key="1">
    <citation type="submission" date="2022-12" db="EMBL/GenBank/DDBJ databases">
        <title>Chitinophagaceae gen. sp. nov., a new member of the family Chitinophagaceae, isolated from soil in a chemical factory.</title>
        <authorList>
            <person name="Ke Z."/>
        </authorList>
    </citation>
    <scope>NUCLEOTIDE SEQUENCE [LARGE SCALE GENOMIC DNA]</scope>
    <source>
        <strain evidence="16 17">LY-5</strain>
    </source>
</reference>
<sequence length="119" mass="13231">MKRFLKSVGFALNGWRAFFTHEKNGRIQIVIGITTIIAGFIFHLSAPEWIAILFCLALIPTLEMLNSALEKLCDLAEPSINEKIKFIKDVAAGAVLWSTVFVIIIGAIIFVPKILDCIK</sequence>
<evidence type="ECO:0000256" key="15">
    <source>
        <dbReference type="SAM" id="Phobius"/>
    </source>
</evidence>
<dbReference type="InterPro" id="IPR033717">
    <property type="entry name" value="UDPK"/>
</dbReference>
<dbReference type="InterPro" id="IPR000829">
    <property type="entry name" value="DAGK"/>
</dbReference>
<keyword evidence="14" id="KW-1208">Phospholipid metabolism</keyword>
<keyword evidence="11" id="KW-0443">Lipid metabolism</keyword>
<evidence type="ECO:0000256" key="6">
    <source>
        <dbReference type="ARBA" id="ARBA00022692"/>
    </source>
</evidence>
<evidence type="ECO:0000256" key="2">
    <source>
        <dbReference type="ARBA" id="ARBA00005967"/>
    </source>
</evidence>
<feature type="transmembrane region" description="Helical" evidence="15">
    <location>
        <begin position="25"/>
        <end position="43"/>
    </location>
</feature>
<dbReference type="Pfam" id="PF01219">
    <property type="entry name" value="DAGK_prokar"/>
    <property type="match status" value="1"/>
</dbReference>
<dbReference type="Proteomes" id="UP001210231">
    <property type="component" value="Unassembled WGS sequence"/>
</dbReference>
<keyword evidence="17" id="KW-1185">Reference proteome</keyword>
<feature type="transmembrane region" description="Helical" evidence="15">
    <location>
        <begin position="49"/>
        <end position="69"/>
    </location>
</feature>
<evidence type="ECO:0000256" key="10">
    <source>
        <dbReference type="ARBA" id="ARBA00022989"/>
    </source>
</evidence>
<keyword evidence="7" id="KW-0547">Nucleotide-binding</keyword>
<gene>
    <name evidence="16" type="ORF">O3P16_12260</name>
</gene>
<feature type="transmembrane region" description="Helical" evidence="15">
    <location>
        <begin position="90"/>
        <end position="111"/>
    </location>
</feature>
<dbReference type="Gene3D" id="1.10.287.3610">
    <property type="match status" value="1"/>
</dbReference>
<evidence type="ECO:0000256" key="1">
    <source>
        <dbReference type="ARBA" id="ARBA00004651"/>
    </source>
</evidence>
<evidence type="ECO:0000256" key="3">
    <source>
        <dbReference type="ARBA" id="ARBA00022475"/>
    </source>
</evidence>
<keyword evidence="3" id="KW-1003">Cell membrane</keyword>
<keyword evidence="6 15" id="KW-0812">Transmembrane</keyword>
<keyword evidence="4" id="KW-0444">Lipid biosynthesis</keyword>
<name>A0ABT4ULE4_9BACT</name>
<evidence type="ECO:0000256" key="9">
    <source>
        <dbReference type="ARBA" id="ARBA00022840"/>
    </source>
</evidence>
<evidence type="ECO:0000313" key="16">
    <source>
        <dbReference type="EMBL" id="MDA3615585.1"/>
    </source>
</evidence>
<keyword evidence="13" id="KW-0594">Phospholipid biosynthesis</keyword>
<keyword evidence="8 16" id="KW-0418">Kinase</keyword>
<evidence type="ECO:0000256" key="11">
    <source>
        <dbReference type="ARBA" id="ARBA00023098"/>
    </source>
</evidence>
<evidence type="ECO:0000256" key="5">
    <source>
        <dbReference type="ARBA" id="ARBA00022679"/>
    </source>
</evidence>
<dbReference type="PANTHER" id="PTHR34299">
    <property type="entry name" value="DIACYLGLYCEROL KINASE"/>
    <property type="match status" value="1"/>
</dbReference>
<protein>
    <submittedName>
        <fullName evidence="16">Diacylglycerol kinase family protein</fullName>
    </submittedName>
</protein>
<comment type="similarity">
    <text evidence="2">Belongs to the bacterial diacylglycerol kinase family.</text>
</comment>
<keyword evidence="10 15" id="KW-1133">Transmembrane helix</keyword>
<comment type="subcellular location">
    <subcellularLocation>
        <location evidence="1">Cell membrane</location>
        <topology evidence="1">Multi-pass membrane protein</topology>
    </subcellularLocation>
</comment>
<evidence type="ECO:0000256" key="14">
    <source>
        <dbReference type="ARBA" id="ARBA00023264"/>
    </source>
</evidence>
<dbReference type="RefSeq" id="WP_407031912.1">
    <property type="nucleotide sequence ID" value="NZ_JAQGEF010000014.1"/>
</dbReference>
<dbReference type="EMBL" id="JAQGEF010000014">
    <property type="protein sequence ID" value="MDA3615585.1"/>
    <property type="molecule type" value="Genomic_DNA"/>
</dbReference>
<dbReference type="CDD" id="cd14265">
    <property type="entry name" value="UDPK_IM_like"/>
    <property type="match status" value="1"/>
</dbReference>
<comment type="caution">
    <text evidence="16">The sequence shown here is derived from an EMBL/GenBank/DDBJ whole genome shotgun (WGS) entry which is preliminary data.</text>
</comment>
<evidence type="ECO:0000256" key="13">
    <source>
        <dbReference type="ARBA" id="ARBA00023209"/>
    </source>
</evidence>
<dbReference type="PANTHER" id="PTHR34299:SF1">
    <property type="entry name" value="DIACYLGLYCEROL KINASE"/>
    <property type="match status" value="1"/>
</dbReference>
<evidence type="ECO:0000256" key="7">
    <source>
        <dbReference type="ARBA" id="ARBA00022741"/>
    </source>
</evidence>
<proteinExistence type="inferred from homology"/>
<dbReference type="InterPro" id="IPR036945">
    <property type="entry name" value="DAGK_sf"/>
</dbReference>
<evidence type="ECO:0000256" key="4">
    <source>
        <dbReference type="ARBA" id="ARBA00022516"/>
    </source>
</evidence>
<evidence type="ECO:0000313" key="17">
    <source>
        <dbReference type="Proteomes" id="UP001210231"/>
    </source>
</evidence>
<accession>A0ABT4ULE4</accession>
<keyword evidence="5" id="KW-0808">Transferase</keyword>
<keyword evidence="9" id="KW-0067">ATP-binding</keyword>
<evidence type="ECO:0000256" key="12">
    <source>
        <dbReference type="ARBA" id="ARBA00023136"/>
    </source>
</evidence>
<keyword evidence="12 15" id="KW-0472">Membrane</keyword>
<organism evidence="16 17">
    <name type="scientific">Polluticaenibacter yanchengensis</name>
    <dbReference type="NCBI Taxonomy" id="3014562"/>
    <lineage>
        <taxon>Bacteria</taxon>
        <taxon>Pseudomonadati</taxon>
        <taxon>Bacteroidota</taxon>
        <taxon>Chitinophagia</taxon>
        <taxon>Chitinophagales</taxon>
        <taxon>Chitinophagaceae</taxon>
        <taxon>Polluticaenibacter</taxon>
    </lineage>
</organism>
<evidence type="ECO:0000256" key="8">
    <source>
        <dbReference type="ARBA" id="ARBA00022777"/>
    </source>
</evidence>